<name>A0A329SRL0_9STRA</name>
<evidence type="ECO:0000313" key="7">
    <source>
        <dbReference type="EMBL" id="RAW38378.1"/>
    </source>
</evidence>
<keyword evidence="8" id="KW-1185">Reference proteome</keyword>
<organism evidence="7 8">
    <name type="scientific">Phytophthora cactorum</name>
    <dbReference type="NCBI Taxonomy" id="29920"/>
    <lineage>
        <taxon>Eukaryota</taxon>
        <taxon>Sar</taxon>
        <taxon>Stramenopiles</taxon>
        <taxon>Oomycota</taxon>
        <taxon>Peronosporomycetes</taxon>
        <taxon>Peronosporales</taxon>
        <taxon>Peronosporaceae</taxon>
        <taxon>Phytophthora</taxon>
    </lineage>
</organism>
<keyword evidence="1" id="KW-1133">Transmembrane helix</keyword>
<dbReference type="EMBL" id="MJFZ01000090">
    <property type="protein sequence ID" value="RAW38378.1"/>
    <property type="molecule type" value="Genomic_DNA"/>
</dbReference>
<dbReference type="Proteomes" id="UP000735874">
    <property type="component" value="Unassembled WGS sequence"/>
</dbReference>
<dbReference type="Proteomes" id="UP000697107">
    <property type="component" value="Unassembled WGS sequence"/>
</dbReference>
<dbReference type="EMBL" id="RCML01000027">
    <property type="protein sequence ID" value="KAG2997318.1"/>
    <property type="molecule type" value="Genomic_DNA"/>
</dbReference>
<dbReference type="AlphaFoldDB" id="A0A329SRL0"/>
<evidence type="ECO:0000313" key="4">
    <source>
        <dbReference type="EMBL" id="KAG2997318.1"/>
    </source>
</evidence>
<proteinExistence type="predicted"/>
<evidence type="ECO:0000313" key="3">
    <source>
        <dbReference type="EMBL" id="KAG2939144.1"/>
    </source>
</evidence>
<protein>
    <submittedName>
        <fullName evidence="7">Uncharacterized protein</fullName>
    </submittedName>
</protein>
<gene>
    <name evidence="6" type="ORF">JG687_00000833</name>
    <name evidence="7" type="ORF">PC110_g5404</name>
    <name evidence="2" type="ORF">PC113_g3074</name>
    <name evidence="3" type="ORF">PC115_g3245</name>
    <name evidence="4" type="ORF">PC118_g1960</name>
    <name evidence="5" type="ORF">PC129_g1267</name>
</gene>
<reference evidence="6" key="3">
    <citation type="submission" date="2021-01" db="EMBL/GenBank/DDBJ databases">
        <title>Phytophthora aleatoria, a newly-described species from Pinus radiata is distinct from Phytophthora cactorum isolates based on comparative genomics.</title>
        <authorList>
            <person name="Mcdougal R."/>
            <person name="Panda P."/>
            <person name="Williams N."/>
            <person name="Studholme D.J."/>
        </authorList>
    </citation>
    <scope>NUCLEOTIDE SEQUENCE</scope>
    <source>
        <strain evidence="6">NZFS 3830</strain>
    </source>
</reference>
<feature type="transmembrane region" description="Helical" evidence="1">
    <location>
        <begin position="20"/>
        <end position="38"/>
    </location>
</feature>
<dbReference type="EMBL" id="RCMI01000053">
    <property type="protein sequence ID" value="KAG2939144.1"/>
    <property type="molecule type" value="Genomic_DNA"/>
</dbReference>
<evidence type="ECO:0000313" key="8">
    <source>
        <dbReference type="Proteomes" id="UP000251314"/>
    </source>
</evidence>
<reference evidence="5" key="2">
    <citation type="submission" date="2018-05" db="EMBL/GenBank/DDBJ databases">
        <title>Effector identification in a new, highly contiguous assembly of the strawberry crown rot pathogen Phytophthora cactorum.</title>
        <authorList>
            <person name="Armitage A.D."/>
            <person name="Nellist C.F."/>
            <person name="Bates H."/>
            <person name="Vickerstaff R.J."/>
            <person name="Harrison R.J."/>
        </authorList>
    </citation>
    <scope>NUCLEOTIDE SEQUENCE</scope>
    <source>
        <strain evidence="2">15-7</strain>
        <strain evidence="3">4032</strain>
        <strain evidence="4">P415</strain>
        <strain evidence="5">P421</strain>
    </source>
</reference>
<keyword evidence="1" id="KW-0812">Transmembrane</keyword>
<dbReference type="Proteomes" id="UP000774804">
    <property type="component" value="Unassembled WGS sequence"/>
</dbReference>
<reference evidence="7 8" key="1">
    <citation type="submission" date="2018-01" db="EMBL/GenBank/DDBJ databases">
        <title>Draft genome of the strawberry crown rot pathogen Phytophthora cactorum.</title>
        <authorList>
            <person name="Armitage A.D."/>
            <person name="Lysoe E."/>
            <person name="Nellist C.F."/>
            <person name="Harrison R.J."/>
            <person name="Brurberg M.B."/>
        </authorList>
    </citation>
    <scope>NUCLEOTIDE SEQUENCE [LARGE SCALE GENOMIC DNA]</scope>
    <source>
        <strain evidence="7 8">10300</strain>
    </source>
</reference>
<evidence type="ECO:0000313" key="5">
    <source>
        <dbReference type="EMBL" id="KAG3228199.1"/>
    </source>
</evidence>
<accession>A0A329SRL0</accession>
<dbReference type="Proteomes" id="UP000688947">
    <property type="component" value="Unassembled WGS sequence"/>
</dbReference>
<dbReference type="Proteomes" id="UP000251314">
    <property type="component" value="Unassembled WGS sequence"/>
</dbReference>
<keyword evidence="1" id="KW-0472">Membrane</keyword>
<dbReference type="EMBL" id="JAENGZ010000017">
    <property type="protein sequence ID" value="KAG6973610.1"/>
    <property type="molecule type" value="Genomic_DNA"/>
</dbReference>
<dbReference type="EMBL" id="RCMG01000045">
    <property type="protein sequence ID" value="KAG2866137.1"/>
    <property type="molecule type" value="Genomic_DNA"/>
</dbReference>
<dbReference type="EMBL" id="RCMV01000020">
    <property type="protein sequence ID" value="KAG3228199.1"/>
    <property type="molecule type" value="Genomic_DNA"/>
</dbReference>
<evidence type="ECO:0000313" key="6">
    <source>
        <dbReference type="EMBL" id="KAG6973610.1"/>
    </source>
</evidence>
<sequence>MAVTDGIMLLGSELGFGMNAFVGGLVGLHMLALCYWLVKFLQESSKTAKHASIKKRQ</sequence>
<dbReference type="Proteomes" id="UP000760860">
    <property type="component" value="Unassembled WGS sequence"/>
</dbReference>
<evidence type="ECO:0000313" key="2">
    <source>
        <dbReference type="EMBL" id="KAG2866137.1"/>
    </source>
</evidence>
<dbReference type="OrthoDB" id="93761at2759"/>
<evidence type="ECO:0000256" key="1">
    <source>
        <dbReference type="SAM" id="Phobius"/>
    </source>
</evidence>
<comment type="caution">
    <text evidence="7">The sequence shown here is derived from an EMBL/GenBank/DDBJ whole genome shotgun (WGS) entry which is preliminary data.</text>
</comment>
<dbReference type="VEuPathDB" id="FungiDB:PC110_g5404"/>